<feature type="chain" id="PRO_5021747608" evidence="1">
    <location>
        <begin position="28"/>
        <end position="565"/>
    </location>
</feature>
<name>A0A517MAG5_9BACT</name>
<dbReference type="RefSeq" id="WP_145350028.1">
    <property type="nucleotide sequence ID" value="NZ_CP036262.1"/>
</dbReference>
<keyword evidence="3" id="KW-1185">Reference proteome</keyword>
<evidence type="ECO:0000313" key="3">
    <source>
        <dbReference type="Proteomes" id="UP000320672"/>
    </source>
</evidence>
<keyword evidence="1" id="KW-0732">Signal</keyword>
<evidence type="ECO:0000313" key="2">
    <source>
        <dbReference type="EMBL" id="QDS91841.1"/>
    </source>
</evidence>
<sequence length="565" mass="62742" precursor="true">MTPPLKMIFSACCVALAGLAGSIPTFGQEALSGQAATPSHTALPAQTDLDLYVQKPDAAFEWNIVSTTKNENTTTVVVDMVSQTWLTPKEVDRPKWQHWVTIVIPDKVRSDIGFLMIAGGRNGGQPPTSASSETIKIAEATGTVVTELRMVPNQRLVFHGDGVERKEDDLIGYTWAQFMKTGESRWLARNAMVKSAARAMDTITAVAKQIGDHDVNRFVVAGASKRGWTTWLTGAVDDRVVAIIPIVIDVLDANKSLRHHFAAYGYWAPSIGDYVQHNIMQKMDDPRMDELLQLVDPYFYRHRLTMPKLILNAAGDQFFLPDSSQFYFAELQGEKHLRYVPNTDHSMDDSDALESVIAFYAMIVADRERPQFSWQVTSDGVIKVSPDDAPTEVRLWQATNPEARDFRLETFGPKYTSKRLTAQPDGSYLGSVDEPSAGWTAYFVELTYDVGLPVPLKLTTDVFVTPNTLPFADRDNSQPPTITLKCTTESEAVAAKLMSDAQALAQANLQLKDLTLRQTDSTFYLNWSPQDFEKEAGPIVKWLQTQPCKQISVQLESGPNITVTP</sequence>
<dbReference type="EMBL" id="CP036262">
    <property type="protein sequence ID" value="QDS91841.1"/>
    <property type="molecule type" value="Genomic_DNA"/>
</dbReference>
<dbReference type="AlphaFoldDB" id="A0A517MAG5"/>
<dbReference type="SUPFAM" id="SSF53474">
    <property type="entry name" value="alpha/beta-Hydrolases"/>
    <property type="match status" value="1"/>
</dbReference>
<reference evidence="2 3" key="1">
    <citation type="submission" date="2019-02" db="EMBL/GenBank/DDBJ databases">
        <title>Deep-cultivation of Planctomycetes and their phenomic and genomic characterization uncovers novel biology.</title>
        <authorList>
            <person name="Wiegand S."/>
            <person name="Jogler M."/>
            <person name="Boedeker C."/>
            <person name="Pinto D."/>
            <person name="Vollmers J."/>
            <person name="Rivas-Marin E."/>
            <person name="Kohn T."/>
            <person name="Peeters S.H."/>
            <person name="Heuer A."/>
            <person name="Rast P."/>
            <person name="Oberbeckmann S."/>
            <person name="Bunk B."/>
            <person name="Jeske O."/>
            <person name="Meyerdierks A."/>
            <person name="Storesund J.E."/>
            <person name="Kallscheuer N."/>
            <person name="Luecker S."/>
            <person name="Lage O.M."/>
            <person name="Pohl T."/>
            <person name="Merkel B.J."/>
            <person name="Hornburger P."/>
            <person name="Mueller R.-W."/>
            <person name="Bruemmer F."/>
            <person name="Labrenz M."/>
            <person name="Spormann A.M."/>
            <person name="Op den Camp H."/>
            <person name="Overmann J."/>
            <person name="Amann R."/>
            <person name="Jetten M.S.M."/>
            <person name="Mascher T."/>
            <person name="Medema M.H."/>
            <person name="Devos D.P."/>
            <person name="Kaster A.-K."/>
            <person name="Ovreas L."/>
            <person name="Rohde M."/>
            <person name="Galperin M.Y."/>
            <person name="Jogler C."/>
        </authorList>
    </citation>
    <scope>NUCLEOTIDE SEQUENCE [LARGE SCALE GENOMIC DNA]</scope>
    <source>
        <strain evidence="2 3">FF011L</strain>
    </source>
</reference>
<dbReference type="PANTHER" id="PTHR31497:SF0">
    <property type="entry name" value="AUTOCRINE PROLIFERATION REPRESSOR PROTEIN A"/>
    <property type="match status" value="1"/>
</dbReference>
<dbReference type="InterPro" id="IPR009199">
    <property type="entry name" value="PhoPQ-act_pathogen-rel_PqaA"/>
</dbReference>
<dbReference type="KEGG" id="rml:FF011L_05770"/>
<dbReference type="Gene3D" id="3.40.50.1820">
    <property type="entry name" value="alpha/beta hydrolase"/>
    <property type="match status" value="1"/>
</dbReference>
<organism evidence="2 3">
    <name type="scientific">Roseimaritima multifibrata</name>
    <dbReference type="NCBI Taxonomy" id="1930274"/>
    <lineage>
        <taxon>Bacteria</taxon>
        <taxon>Pseudomonadati</taxon>
        <taxon>Planctomycetota</taxon>
        <taxon>Planctomycetia</taxon>
        <taxon>Pirellulales</taxon>
        <taxon>Pirellulaceae</taxon>
        <taxon>Roseimaritima</taxon>
    </lineage>
</organism>
<evidence type="ECO:0000256" key="1">
    <source>
        <dbReference type="SAM" id="SignalP"/>
    </source>
</evidence>
<accession>A0A517MAG5</accession>
<dbReference type="Pfam" id="PF10142">
    <property type="entry name" value="PhoPQ_related"/>
    <property type="match status" value="1"/>
</dbReference>
<dbReference type="PANTHER" id="PTHR31497">
    <property type="entry name" value="AUTOCRINE PROLIFERATION REPRESSOR PROTEIN A"/>
    <property type="match status" value="1"/>
</dbReference>
<proteinExistence type="predicted"/>
<dbReference type="Proteomes" id="UP000320672">
    <property type="component" value="Chromosome"/>
</dbReference>
<gene>
    <name evidence="2" type="ORF">FF011L_05770</name>
</gene>
<protein>
    <submittedName>
        <fullName evidence="2">PhoPQ-activated pathogenicity-related protein</fullName>
    </submittedName>
</protein>
<feature type="signal peptide" evidence="1">
    <location>
        <begin position="1"/>
        <end position="27"/>
    </location>
</feature>
<dbReference type="InterPro" id="IPR029058">
    <property type="entry name" value="AB_hydrolase_fold"/>
</dbReference>
<dbReference type="OrthoDB" id="8950502at2"/>